<gene>
    <name evidence="2" type="ORF">Ciccas_007812</name>
</gene>
<feature type="region of interest" description="Disordered" evidence="1">
    <location>
        <begin position="164"/>
        <end position="245"/>
    </location>
</feature>
<feature type="compositionally biased region" description="Polar residues" evidence="1">
    <location>
        <begin position="73"/>
        <end position="84"/>
    </location>
</feature>
<keyword evidence="3" id="KW-1185">Reference proteome</keyword>
<organism evidence="2 3">
    <name type="scientific">Cichlidogyrus casuarinus</name>
    <dbReference type="NCBI Taxonomy" id="1844966"/>
    <lineage>
        <taxon>Eukaryota</taxon>
        <taxon>Metazoa</taxon>
        <taxon>Spiralia</taxon>
        <taxon>Lophotrochozoa</taxon>
        <taxon>Platyhelminthes</taxon>
        <taxon>Monogenea</taxon>
        <taxon>Monopisthocotylea</taxon>
        <taxon>Dactylogyridea</taxon>
        <taxon>Ancyrocephalidae</taxon>
        <taxon>Cichlidogyrus</taxon>
    </lineage>
</organism>
<protein>
    <submittedName>
        <fullName evidence="2">Uncharacterized protein</fullName>
    </submittedName>
</protein>
<dbReference type="AlphaFoldDB" id="A0ABD2Q4F3"/>
<dbReference type="EMBL" id="JBJKFK010001260">
    <property type="protein sequence ID" value="KAL3313586.1"/>
    <property type="molecule type" value="Genomic_DNA"/>
</dbReference>
<evidence type="ECO:0000256" key="1">
    <source>
        <dbReference type="SAM" id="MobiDB-lite"/>
    </source>
</evidence>
<feature type="region of interest" description="Disordered" evidence="1">
    <location>
        <begin position="60"/>
        <end position="134"/>
    </location>
</feature>
<proteinExistence type="predicted"/>
<feature type="compositionally biased region" description="Basic residues" evidence="1">
    <location>
        <begin position="184"/>
        <end position="200"/>
    </location>
</feature>
<evidence type="ECO:0000313" key="2">
    <source>
        <dbReference type="EMBL" id="KAL3313586.1"/>
    </source>
</evidence>
<dbReference type="Proteomes" id="UP001626550">
    <property type="component" value="Unassembled WGS sequence"/>
</dbReference>
<name>A0ABD2Q4F3_9PLAT</name>
<feature type="compositionally biased region" description="Acidic residues" evidence="1">
    <location>
        <begin position="167"/>
        <end position="180"/>
    </location>
</feature>
<accession>A0ABD2Q4F3</accession>
<evidence type="ECO:0000313" key="3">
    <source>
        <dbReference type="Proteomes" id="UP001626550"/>
    </source>
</evidence>
<feature type="compositionally biased region" description="Polar residues" evidence="1">
    <location>
        <begin position="92"/>
        <end position="129"/>
    </location>
</feature>
<feature type="compositionally biased region" description="Polar residues" evidence="1">
    <location>
        <begin position="201"/>
        <end position="230"/>
    </location>
</feature>
<comment type="caution">
    <text evidence="2">The sequence shown here is derived from an EMBL/GenBank/DDBJ whole genome shotgun (WGS) entry which is preliminary data.</text>
</comment>
<sequence length="245" mass="25878">MEEVTSIASTAVNNAMNIVHKDRLSTEAATNLAIEKVDLGGTALPEAVLRAAGVPMDEFASQSANVSVRRRSSQASIARTSHSRSPPPPTFYLNQEMVSQNMESGVTSDLNGQDDNVSPPLTSSPQSPVRSPAPLAEAVANAICLQHGVDSKLIQRSTSAATSYMASDEDNSQDDAELDEVVSSRRRNRKLASNIRKRCSVHQNNPDDASTNQESGYGASNFSITSSGRSSVGAHSLNCKSSSAG</sequence>
<reference evidence="2 3" key="1">
    <citation type="submission" date="2024-11" db="EMBL/GenBank/DDBJ databases">
        <title>Adaptive evolution of stress response genes in parasites aligns with host niche diversity.</title>
        <authorList>
            <person name="Hahn C."/>
            <person name="Resl P."/>
        </authorList>
    </citation>
    <scope>NUCLEOTIDE SEQUENCE [LARGE SCALE GENOMIC DNA]</scope>
    <source>
        <strain evidence="2">EGGRZ-B1_66</strain>
        <tissue evidence="2">Body</tissue>
    </source>
</reference>